<gene>
    <name evidence="2" type="ORF">VZT92_000038</name>
</gene>
<name>A0AAW1G5Q7_ZOAVI</name>
<sequence length="75" mass="8444">MKHLSGGLSAHVTAVQPADGTDQERTWRRQQQPLSAAHQRGMKRGPAAGNRNQRRNQLLQLFLNFKAELRLQLSA</sequence>
<protein>
    <submittedName>
        <fullName evidence="2">Uncharacterized protein</fullName>
    </submittedName>
</protein>
<accession>A0AAW1G5Q7</accession>
<dbReference type="Proteomes" id="UP001488805">
    <property type="component" value="Unassembled WGS sequence"/>
</dbReference>
<evidence type="ECO:0000256" key="1">
    <source>
        <dbReference type="SAM" id="MobiDB-lite"/>
    </source>
</evidence>
<keyword evidence="3" id="KW-1185">Reference proteome</keyword>
<dbReference type="AlphaFoldDB" id="A0AAW1G5Q7"/>
<dbReference type="EMBL" id="JBCEZU010000001">
    <property type="protein sequence ID" value="KAK9542151.1"/>
    <property type="molecule type" value="Genomic_DNA"/>
</dbReference>
<evidence type="ECO:0000313" key="2">
    <source>
        <dbReference type="EMBL" id="KAK9542151.1"/>
    </source>
</evidence>
<organism evidence="2 3">
    <name type="scientific">Zoarces viviparus</name>
    <name type="common">Viviparous eelpout</name>
    <name type="synonym">Blennius viviparus</name>
    <dbReference type="NCBI Taxonomy" id="48416"/>
    <lineage>
        <taxon>Eukaryota</taxon>
        <taxon>Metazoa</taxon>
        <taxon>Chordata</taxon>
        <taxon>Craniata</taxon>
        <taxon>Vertebrata</taxon>
        <taxon>Euteleostomi</taxon>
        <taxon>Actinopterygii</taxon>
        <taxon>Neopterygii</taxon>
        <taxon>Teleostei</taxon>
        <taxon>Neoteleostei</taxon>
        <taxon>Acanthomorphata</taxon>
        <taxon>Eupercaria</taxon>
        <taxon>Perciformes</taxon>
        <taxon>Cottioidei</taxon>
        <taxon>Zoarcales</taxon>
        <taxon>Zoarcidae</taxon>
        <taxon>Zoarcinae</taxon>
        <taxon>Zoarces</taxon>
    </lineage>
</organism>
<comment type="caution">
    <text evidence="2">The sequence shown here is derived from an EMBL/GenBank/DDBJ whole genome shotgun (WGS) entry which is preliminary data.</text>
</comment>
<reference evidence="2 3" key="1">
    <citation type="journal article" date="2024" name="Genome Biol. Evol.">
        <title>Chromosome-level genome assembly of the viviparous eelpout Zoarces viviparus.</title>
        <authorList>
            <person name="Fuhrmann N."/>
            <person name="Brasseur M.V."/>
            <person name="Bakowski C.E."/>
            <person name="Podsiadlowski L."/>
            <person name="Prost S."/>
            <person name="Krehenwinkel H."/>
            <person name="Mayer C."/>
        </authorList>
    </citation>
    <scope>NUCLEOTIDE SEQUENCE [LARGE SCALE GENOMIC DNA]</scope>
    <source>
        <strain evidence="2">NO-MEL_2022_Ind0_liver</strain>
    </source>
</reference>
<feature type="region of interest" description="Disordered" evidence="1">
    <location>
        <begin position="1"/>
        <end position="53"/>
    </location>
</feature>
<proteinExistence type="predicted"/>
<evidence type="ECO:0000313" key="3">
    <source>
        <dbReference type="Proteomes" id="UP001488805"/>
    </source>
</evidence>